<dbReference type="NCBIfam" id="TIGR00592">
    <property type="entry name" value="pol2"/>
    <property type="match status" value="2"/>
</dbReference>
<evidence type="ECO:0000256" key="7">
    <source>
        <dbReference type="ARBA" id="ARBA00022771"/>
    </source>
</evidence>
<dbReference type="GO" id="GO:0005658">
    <property type="term" value="C:alpha DNA polymerase:primase complex"/>
    <property type="evidence" value="ECO:0007669"/>
    <property type="project" value="UniProtKB-ARBA"/>
</dbReference>
<dbReference type="Gene3D" id="3.30.70.2820">
    <property type="match status" value="1"/>
</dbReference>
<dbReference type="GO" id="GO:0000166">
    <property type="term" value="F:nucleotide binding"/>
    <property type="evidence" value="ECO:0007669"/>
    <property type="project" value="InterPro"/>
</dbReference>
<dbReference type="InterPro" id="IPR038256">
    <property type="entry name" value="Pol_alpha_znc_sf"/>
</dbReference>
<evidence type="ECO:0000256" key="12">
    <source>
        <dbReference type="RuleBase" id="RU000442"/>
    </source>
</evidence>
<comment type="subcellular location">
    <subcellularLocation>
        <location evidence="1">Nucleus</location>
    </subcellularLocation>
</comment>
<dbReference type="EMBL" id="JANBTW010000037">
    <property type="protein sequence ID" value="KAJ2676762.1"/>
    <property type="molecule type" value="Genomic_DNA"/>
</dbReference>
<feature type="domain" description="Zinc finger DNA-directed DNA polymerase family B alpha" evidence="16">
    <location>
        <begin position="1384"/>
        <end position="1565"/>
    </location>
</feature>
<dbReference type="InterPro" id="IPR024647">
    <property type="entry name" value="DNA_pol_a_cat_su_N"/>
</dbReference>
<feature type="region of interest" description="Disordered" evidence="13">
    <location>
        <begin position="119"/>
        <end position="273"/>
    </location>
</feature>
<dbReference type="GO" id="GO:0006272">
    <property type="term" value="P:leading strand elongation"/>
    <property type="evidence" value="ECO:0007669"/>
    <property type="project" value="TreeGrafter"/>
</dbReference>
<evidence type="ECO:0000256" key="8">
    <source>
        <dbReference type="ARBA" id="ARBA00022833"/>
    </source>
</evidence>
<evidence type="ECO:0000259" key="14">
    <source>
        <dbReference type="Pfam" id="PF00136"/>
    </source>
</evidence>
<dbReference type="InterPro" id="IPR006133">
    <property type="entry name" value="DNA-dir_DNA_pol_B_exonuc"/>
</dbReference>
<evidence type="ECO:0000256" key="4">
    <source>
        <dbReference type="ARBA" id="ARBA00022695"/>
    </source>
</evidence>
<keyword evidence="10 12" id="KW-0238">DNA-binding</keyword>
<keyword evidence="11" id="KW-0539">Nucleus</keyword>
<evidence type="ECO:0000256" key="2">
    <source>
        <dbReference type="ARBA" id="ARBA00005755"/>
    </source>
</evidence>
<dbReference type="InterPro" id="IPR006172">
    <property type="entry name" value="DNA-dir_DNA_pol_B"/>
</dbReference>
<feature type="compositionally biased region" description="Polar residues" evidence="13">
    <location>
        <begin position="197"/>
        <end position="208"/>
    </location>
</feature>
<keyword evidence="5 12" id="KW-0235">DNA replication</keyword>
<dbReference type="Gene3D" id="1.10.3200.20">
    <property type="entry name" value="DNA Polymerase alpha, zinc finger"/>
    <property type="match status" value="1"/>
</dbReference>
<dbReference type="Pfam" id="PF03104">
    <property type="entry name" value="DNA_pol_B_exo1"/>
    <property type="match status" value="1"/>
</dbReference>
<dbReference type="EC" id="2.7.7.7" evidence="12"/>
<keyword evidence="7" id="KW-0863">Zinc-finger</keyword>
<dbReference type="Gene3D" id="3.90.1600.10">
    <property type="entry name" value="Palm domain of DNA polymerase"/>
    <property type="match status" value="1"/>
</dbReference>
<dbReference type="InterPro" id="IPR042087">
    <property type="entry name" value="DNA_pol_B_thumb"/>
</dbReference>
<dbReference type="Gene3D" id="6.10.10.100">
    <property type="match status" value="1"/>
</dbReference>
<dbReference type="Gene3D" id="1.10.287.690">
    <property type="entry name" value="Helix hairpin bin"/>
    <property type="match status" value="1"/>
</dbReference>
<gene>
    <name evidence="18" type="primary">POL1</name>
    <name evidence="18" type="ORF">GGI25_003407</name>
</gene>
<feature type="domain" description="DNA-directed DNA polymerase family B exonuclease" evidence="15">
    <location>
        <begin position="507"/>
        <end position="762"/>
    </location>
</feature>
<dbReference type="CDD" id="cd05532">
    <property type="entry name" value="POLBc_alpha"/>
    <property type="match status" value="1"/>
</dbReference>
<dbReference type="InterPro" id="IPR023211">
    <property type="entry name" value="DNA_pol_palm_dom_sf"/>
</dbReference>
<dbReference type="GO" id="GO:0003887">
    <property type="term" value="F:DNA-directed DNA polymerase activity"/>
    <property type="evidence" value="ECO:0007669"/>
    <property type="project" value="UniProtKB-KW"/>
</dbReference>
<dbReference type="CDD" id="cd05776">
    <property type="entry name" value="DNA_polB_alpha_exo"/>
    <property type="match status" value="1"/>
</dbReference>
<dbReference type="InterPro" id="IPR015088">
    <property type="entry name" value="Znf_DNA-dir_DNA_pol_B_alpha"/>
</dbReference>
<organism evidence="18 19">
    <name type="scientific">Coemansia spiralis</name>
    <dbReference type="NCBI Taxonomy" id="417178"/>
    <lineage>
        <taxon>Eukaryota</taxon>
        <taxon>Fungi</taxon>
        <taxon>Fungi incertae sedis</taxon>
        <taxon>Zoopagomycota</taxon>
        <taxon>Kickxellomycotina</taxon>
        <taxon>Kickxellomycetes</taxon>
        <taxon>Kickxellales</taxon>
        <taxon>Kickxellaceae</taxon>
        <taxon>Coemansia</taxon>
    </lineage>
</organism>
<dbReference type="GO" id="GO:0008270">
    <property type="term" value="F:zinc ion binding"/>
    <property type="evidence" value="ECO:0007669"/>
    <property type="project" value="UniProtKB-KW"/>
</dbReference>
<dbReference type="GO" id="GO:0003682">
    <property type="term" value="F:chromatin binding"/>
    <property type="evidence" value="ECO:0007669"/>
    <property type="project" value="TreeGrafter"/>
</dbReference>
<dbReference type="SMART" id="SM00486">
    <property type="entry name" value="POLBc"/>
    <property type="match status" value="1"/>
</dbReference>
<dbReference type="InterPro" id="IPR006134">
    <property type="entry name" value="DNA-dir_DNA_pol_B_multi_dom"/>
</dbReference>
<dbReference type="SUPFAM" id="SSF53098">
    <property type="entry name" value="Ribonuclease H-like"/>
    <property type="match status" value="1"/>
</dbReference>
<evidence type="ECO:0000256" key="3">
    <source>
        <dbReference type="ARBA" id="ARBA00022679"/>
    </source>
</evidence>
<dbReference type="InterPro" id="IPR036397">
    <property type="entry name" value="RNaseH_sf"/>
</dbReference>
<comment type="catalytic activity">
    <reaction evidence="12">
        <text>DNA(n) + a 2'-deoxyribonucleoside 5'-triphosphate = DNA(n+1) + diphosphate</text>
        <dbReference type="Rhea" id="RHEA:22508"/>
        <dbReference type="Rhea" id="RHEA-COMP:17339"/>
        <dbReference type="Rhea" id="RHEA-COMP:17340"/>
        <dbReference type="ChEBI" id="CHEBI:33019"/>
        <dbReference type="ChEBI" id="CHEBI:61560"/>
        <dbReference type="ChEBI" id="CHEBI:173112"/>
        <dbReference type="EC" id="2.7.7.7"/>
    </reaction>
</comment>
<protein>
    <recommendedName>
        <fullName evidence="12">DNA polymerase</fullName>
        <ecNumber evidence="12">2.7.7.7</ecNumber>
    </recommendedName>
</protein>
<evidence type="ECO:0000256" key="5">
    <source>
        <dbReference type="ARBA" id="ARBA00022705"/>
    </source>
</evidence>
<keyword evidence="9 12" id="KW-0239">DNA-directed DNA polymerase</keyword>
<dbReference type="InterPro" id="IPR043502">
    <property type="entry name" value="DNA/RNA_pol_sf"/>
</dbReference>
<dbReference type="PANTHER" id="PTHR45861">
    <property type="entry name" value="DNA POLYMERASE ALPHA CATALYTIC SUBUNIT"/>
    <property type="match status" value="1"/>
</dbReference>
<evidence type="ECO:0000256" key="9">
    <source>
        <dbReference type="ARBA" id="ARBA00022932"/>
    </source>
</evidence>
<keyword evidence="4 12" id="KW-0548">Nucleotidyltransferase</keyword>
<dbReference type="GO" id="GO:0003697">
    <property type="term" value="F:single-stranded DNA binding"/>
    <property type="evidence" value="ECO:0007669"/>
    <property type="project" value="TreeGrafter"/>
</dbReference>
<evidence type="ECO:0000256" key="11">
    <source>
        <dbReference type="ARBA" id="ARBA00023242"/>
    </source>
</evidence>
<dbReference type="GO" id="GO:0003688">
    <property type="term" value="F:DNA replication origin binding"/>
    <property type="evidence" value="ECO:0007669"/>
    <property type="project" value="TreeGrafter"/>
</dbReference>
<dbReference type="Proteomes" id="UP001151518">
    <property type="component" value="Unassembled WGS sequence"/>
</dbReference>
<dbReference type="Gene3D" id="2.40.50.730">
    <property type="match status" value="1"/>
</dbReference>
<evidence type="ECO:0000259" key="15">
    <source>
        <dbReference type="Pfam" id="PF03104"/>
    </source>
</evidence>
<evidence type="ECO:0000256" key="10">
    <source>
        <dbReference type="ARBA" id="ARBA00023125"/>
    </source>
</evidence>
<evidence type="ECO:0000256" key="1">
    <source>
        <dbReference type="ARBA" id="ARBA00004123"/>
    </source>
</evidence>
<dbReference type="Pfam" id="PF08996">
    <property type="entry name" value="zf-DNA_Pol"/>
    <property type="match status" value="1"/>
</dbReference>
<dbReference type="GO" id="GO:1902975">
    <property type="term" value="P:mitotic DNA replication initiation"/>
    <property type="evidence" value="ECO:0007669"/>
    <property type="project" value="InterPro"/>
</dbReference>
<feature type="domain" description="DNA-directed DNA polymerase family B multifunctional" evidence="14">
    <location>
        <begin position="827"/>
        <end position="1342"/>
    </location>
</feature>
<feature type="compositionally biased region" description="Low complexity" evidence="13">
    <location>
        <begin position="157"/>
        <end position="168"/>
    </location>
</feature>
<dbReference type="InterPro" id="IPR045846">
    <property type="entry name" value="POLBc_alpha"/>
</dbReference>
<reference evidence="18" key="1">
    <citation type="submission" date="2022-07" db="EMBL/GenBank/DDBJ databases">
        <title>Phylogenomic reconstructions and comparative analyses of Kickxellomycotina fungi.</title>
        <authorList>
            <person name="Reynolds N.K."/>
            <person name="Stajich J.E."/>
            <person name="Barry K."/>
            <person name="Grigoriev I.V."/>
            <person name="Crous P."/>
            <person name="Smith M.E."/>
        </authorList>
    </citation>
    <scope>NUCLEOTIDE SEQUENCE</scope>
    <source>
        <strain evidence="18">NRRL 3115</strain>
    </source>
</reference>
<dbReference type="Gene3D" id="1.10.132.60">
    <property type="entry name" value="DNA polymerase family B, C-terminal domain"/>
    <property type="match status" value="1"/>
</dbReference>
<feature type="compositionally biased region" description="Low complexity" evidence="13">
    <location>
        <begin position="905"/>
        <end position="915"/>
    </location>
</feature>
<dbReference type="Gene3D" id="3.30.420.10">
    <property type="entry name" value="Ribonuclease H-like superfamily/Ribonuclease H"/>
    <property type="match status" value="1"/>
</dbReference>
<comment type="caution">
    <text evidence="18">The sequence shown here is derived from an EMBL/GenBank/DDBJ whole genome shotgun (WGS) entry which is preliminary data.</text>
</comment>
<feature type="domain" description="DNA polymerase alpha catalytic subunit N-terminal" evidence="17">
    <location>
        <begin position="28"/>
        <end position="96"/>
    </location>
</feature>
<dbReference type="Pfam" id="PF00136">
    <property type="entry name" value="DNA_pol_B"/>
    <property type="match status" value="1"/>
</dbReference>
<evidence type="ECO:0000313" key="18">
    <source>
        <dbReference type="EMBL" id="KAJ2676762.1"/>
    </source>
</evidence>
<sequence length="1570" mass="174901">MSSPVSRRQLRSTDEKNKGRREVESKFARLRRLRATGESAIELLKDKDNEDEDEDDMYMKVDEDEYQKIIRQGGGSLNDFVVDDDGAGYADDSLDDIGAESEFISTKNQPRLAQKKHLQALTPGKSSAKSKAIAGQDKDRTIGSMFKNAQLKPSITPKSSRSSKPAASLDDEAFMSSLMNDLEVPTTPSKPTKRRQGASTPSIANSYSAHRRAAAARGGGVQSSTPKSKPVGLFDMSDPSLDPFAPPPSKKVRSARFDDPFGPSESSAIDNDGGFVVKTEDASDDANDNSTQSIVTPNEDNTMDIAIDDTIDDAMLTDLDWLDATDTKPVLINGEPLYAKDSGTQGQSWMDVQMEMANTHTPQLAKQESTLSAIDAVESSSDVLHMYWIDALEKNGNLYLVGKVPTGINKDIYQSCGVKVSGIKRNVFLLPRIDPATNERYSFLQVHKEFESMVAMYNIRLFECGPVERKYAFEIRNVPASAEYLKVAYGFDQPALPADLSGKTFEQVFGTTYSALELFLLKRRMMGPCWLELKNANAVDAHDRISWCRLEVSVEDPKDISVMTDDHVEQHRLARTPTFTTMTLSLKTVMNHKDNSNEIVAISMLVHRNLSLDDPTPAAKRSGDQHTVVRQLTGMPLPADFTRLAQTQSKRGLAIEVTKTESALLNFFTAFLHRTDPDILVAHNFYGFDLDVLLHRMRALRIDGWSKLGRLRRTQWPKLQAGAGGMGESTFGERQIVSGRVVCDTYMASKDLIRAKSYSLTNLASQELQIRREELPFERIPEYFSASKSLLHFIRHTAFDAFLAVALMIHLQALPLTKQLTNLAGNLWARTLMGARAERNEFLLLHEFYNSKFIRPDKFFGAKAQQPVAATDKSRGSSATANLQAEMAEAIDHLEIDGDDDNGADDGMAANQSSGTGTGNKGGRRKPAYLGGLVLEPKRGFYDRFVLLLDFNSLYPSIIQEFNICFTTVRRPANADEIPDAPPPDLVQGILPRLLKTLVDRRRQVKQLLKRPGLSSEETEQLDVRQRALKLTANSMYGCLGFTHSRFYAKPLAMLITSRGREILQATRDLALSEGLEVIYGDTDSIMIATRTASLADVYELGAQFKRRVNDRYRLLELDIDGVFKRLLLLKKKKYAALQIISPEKHIRGDQVYTTKLETKGLDLVRRDWCGLSHDVSDYVLKQLFADSPASPDTSSDEGMVEQDESAVIARIHEHLVRVGNAVRAQQVPLDKYIVHKGLTKPPENYPDKKSQPHVLVALQLREKGTAVRLGDTIPYIICDPKCPGLLCTQDVNGNETGSTGSYAERARHPDEIRDSGGELYPDFEWYLNQQVLPPCARLLEPMTGTDMSALAQCLGLDPSKYRGSVHSSGSAFSDSDALRTLDSQITDAERFKFAQPFTATCPSCKKHFQVEGIARRIDQSDTALESGLSCTHCKQMPSIGSLSTQLALQIRRHIREYYAFTMVCDEPSCGLHTRALSAAGTRCLRPNCSGKLHETYSDKMLYHQLQYFSALLNIDRSAVRLECPSTDVRVLRDRHVEYIRALVIVVDNYLSVSARKFVNLSSLFSFCRA</sequence>
<dbReference type="FunFam" id="1.10.287.690:FF:000003">
    <property type="entry name" value="DNA polymerase"/>
    <property type="match status" value="1"/>
</dbReference>
<keyword evidence="3 12" id="KW-0808">Transferase</keyword>
<dbReference type="Pfam" id="PF12254">
    <property type="entry name" value="DNA_pol_alpha_N"/>
    <property type="match status" value="1"/>
</dbReference>
<dbReference type="PANTHER" id="PTHR45861:SF1">
    <property type="entry name" value="DNA POLYMERASE ALPHA CATALYTIC SUBUNIT"/>
    <property type="match status" value="1"/>
</dbReference>
<dbReference type="SUPFAM" id="SSF56672">
    <property type="entry name" value="DNA/RNA polymerases"/>
    <property type="match status" value="1"/>
</dbReference>
<evidence type="ECO:0000313" key="19">
    <source>
        <dbReference type="Proteomes" id="UP001151518"/>
    </source>
</evidence>
<proteinExistence type="inferred from homology"/>
<comment type="similarity">
    <text evidence="2 12">Belongs to the DNA polymerase type-B family.</text>
</comment>
<keyword evidence="8" id="KW-0862">Zinc</keyword>
<feature type="compositionally biased region" description="Basic and acidic residues" evidence="13">
    <location>
        <begin position="11"/>
        <end position="24"/>
    </location>
</feature>
<feature type="region of interest" description="Disordered" evidence="13">
    <location>
        <begin position="896"/>
        <end position="923"/>
    </location>
</feature>
<accession>A0A9W8G604</accession>
<dbReference type="GO" id="GO:0006273">
    <property type="term" value="P:lagging strand elongation"/>
    <property type="evidence" value="ECO:0007669"/>
    <property type="project" value="TreeGrafter"/>
</dbReference>
<dbReference type="InterPro" id="IPR012337">
    <property type="entry name" value="RNaseH-like_sf"/>
</dbReference>
<feature type="region of interest" description="Disordered" evidence="13">
    <location>
        <begin position="1"/>
        <end position="24"/>
    </location>
</feature>
<dbReference type="OrthoDB" id="6755010at2759"/>
<evidence type="ECO:0000259" key="17">
    <source>
        <dbReference type="Pfam" id="PF12254"/>
    </source>
</evidence>
<evidence type="ECO:0000256" key="6">
    <source>
        <dbReference type="ARBA" id="ARBA00022723"/>
    </source>
</evidence>
<evidence type="ECO:0000259" key="16">
    <source>
        <dbReference type="Pfam" id="PF08996"/>
    </source>
</evidence>
<name>A0A9W8G604_9FUNG</name>
<dbReference type="InterPro" id="IPR017964">
    <property type="entry name" value="DNA-dir_DNA_pol_B_CS"/>
</dbReference>
<dbReference type="PRINTS" id="PR00106">
    <property type="entry name" value="DNAPOLB"/>
</dbReference>
<evidence type="ECO:0000256" key="13">
    <source>
        <dbReference type="SAM" id="MobiDB-lite"/>
    </source>
</evidence>
<keyword evidence="6" id="KW-0479">Metal-binding</keyword>
<dbReference type="PROSITE" id="PS00116">
    <property type="entry name" value="DNA_POLYMERASE_B"/>
    <property type="match status" value="1"/>
</dbReference>